<keyword evidence="13" id="KW-0808">Transferase</keyword>
<evidence type="ECO:0000256" key="8">
    <source>
        <dbReference type="ARBA" id="ARBA00024799"/>
    </source>
</evidence>
<dbReference type="NCBIfam" id="NF004015">
    <property type="entry name" value="PRK05477.1-5"/>
    <property type="match status" value="1"/>
</dbReference>
<evidence type="ECO:0000256" key="1">
    <source>
        <dbReference type="ARBA" id="ARBA00005306"/>
    </source>
</evidence>
<dbReference type="InterPro" id="IPR023168">
    <property type="entry name" value="GatB_Yqey_C_2"/>
</dbReference>
<dbReference type="EMBL" id="CP042261">
    <property type="protein sequence ID" value="QDY69432.1"/>
    <property type="molecule type" value="Genomic_DNA"/>
</dbReference>
<evidence type="ECO:0000256" key="10">
    <source>
        <dbReference type="ARBA" id="ARBA00047913"/>
    </source>
</evidence>
<dbReference type="OrthoDB" id="9804078at2"/>
<dbReference type="InterPro" id="IPR018027">
    <property type="entry name" value="Asn/Gln_amidotransferase"/>
</dbReference>
<dbReference type="RefSeq" id="WP_146364811.1">
    <property type="nucleotide sequence ID" value="NZ_CP042261.1"/>
</dbReference>
<evidence type="ECO:0000256" key="11">
    <source>
        <dbReference type="HAMAP-Rule" id="MF_00121"/>
    </source>
</evidence>
<keyword evidence="5 11" id="KW-0547">Nucleotide-binding</keyword>
<comment type="similarity">
    <text evidence="1 11">Belongs to the GatB/GatE family. GatB subfamily.</text>
</comment>
<evidence type="ECO:0000256" key="9">
    <source>
        <dbReference type="ARBA" id="ARBA00047380"/>
    </source>
</evidence>
<dbReference type="GO" id="GO:0050566">
    <property type="term" value="F:asparaginyl-tRNA synthase (glutamine-hydrolyzing) activity"/>
    <property type="evidence" value="ECO:0007669"/>
    <property type="project" value="RHEA"/>
</dbReference>
<dbReference type="Pfam" id="PF02934">
    <property type="entry name" value="GatB_N"/>
    <property type="match status" value="1"/>
</dbReference>
<dbReference type="InterPro" id="IPR004413">
    <property type="entry name" value="GatB"/>
</dbReference>
<dbReference type="Gene3D" id="1.10.150.380">
    <property type="entry name" value="GatB domain, N-terminal subdomain"/>
    <property type="match status" value="1"/>
</dbReference>
<evidence type="ECO:0000256" key="5">
    <source>
        <dbReference type="ARBA" id="ARBA00022741"/>
    </source>
</evidence>
<protein>
    <recommendedName>
        <fullName evidence="3 11">Aspartyl/glutamyl-tRNA(Asn/Gln) amidotransferase subunit B</fullName>
        <shortName evidence="11">Asp/Glu-ADT subunit B</shortName>
        <ecNumber evidence="11">6.3.5.-</ecNumber>
    </recommendedName>
</protein>
<reference evidence="13 14" key="1">
    <citation type="submission" date="2019-07" db="EMBL/GenBank/DDBJ databases">
        <title>Litoreibacter alkalisoli sp. nov., isolated from saline-alkaline soil.</title>
        <authorList>
            <person name="Wang S."/>
            <person name="Xu L."/>
            <person name="Xing Y.-T."/>
            <person name="Sun J.-Q."/>
        </authorList>
    </citation>
    <scope>NUCLEOTIDE SEQUENCE [LARGE SCALE GENOMIC DNA]</scope>
    <source>
        <strain evidence="13 14">LN3S51</strain>
    </source>
</reference>
<evidence type="ECO:0000259" key="12">
    <source>
        <dbReference type="SMART" id="SM00845"/>
    </source>
</evidence>
<dbReference type="SUPFAM" id="SSF55931">
    <property type="entry name" value="Glutamine synthetase/guanido kinase"/>
    <property type="match status" value="1"/>
</dbReference>
<dbReference type="Gene3D" id="1.10.10.410">
    <property type="match status" value="1"/>
</dbReference>
<organism evidence="13 14">
    <name type="scientific">Qingshengfaniella alkalisoli</name>
    <dbReference type="NCBI Taxonomy" id="2599296"/>
    <lineage>
        <taxon>Bacteria</taxon>
        <taxon>Pseudomonadati</taxon>
        <taxon>Pseudomonadota</taxon>
        <taxon>Alphaproteobacteria</taxon>
        <taxon>Rhodobacterales</taxon>
        <taxon>Paracoccaceae</taxon>
        <taxon>Qingshengfaniella</taxon>
    </lineage>
</organism>
<dbReference type="GO" id="GO:0050567">
    <property type="term" value="F:glutaminyl-tRNA synthase (glutamine-hydrolyzing) activity"/>
    <property type="evidence" value="ECO:0007669"/>
    <property type="project" value="UniProtKB-UniRule"/>
</dbReference>
<dbReference type="InterPro" id="IPR006075">
    <property type="entry name" value="Asn/Gln-tRNA_Trfase_suB/E_cat"/>
</dbReference>
<evidence type="ECO:0000313" key="14">
    <source>
        <dbReference type="Proteomes" id="UP000318483"/>
    </source>
</evidence>
<keyword evidence="7 11" id="KW-0648">Protein biosynthesis</keyword>
<evidence type="ECO:0000256" key="3">
    <source>
        <dbReference type="ARBA" id="ARBA00016923"/>
    </source>
</evidence>
<dbReference type="PROSITE" id="PS01234">
    <property type="entry name" value="GATB"/>
    <property type="match status" value="1"/>
</dbReference>
<dbReference type="Proteomes" id="UP000318483">
    <property type="component" value="Chromosome"/>
</dbReference>
<dbReference type="GO" id="GO:0016740">
    <property type="term" value="F:transferase activity"/>
    <property type="evidence" value="ECO:0007669"/>
    <property type="project" value="UniProtKB-KW"/>
</dbReference>
<dbReference type="GO" id="GO:0005524">
    <property type="term" value="F:ATP binding"/>
    <property type="evidence" value="ECO:0007669"/>
    <property type="project" value="UniProtKB-KW"/>
</dbReference>
<evidence type="ECO:0000256" key="6">
    <source>
        <dbReference type="ARBA" id="ARBA00022840"/>
    </source>
</evidence>
<dbReference type="NCBIfam" id="NF004012">
    <property type="entry name" value="PRK05477.1-2"/>
    <property type="match status" value="1"/>
</dbReference>
<dbReference type="HAMAP" id="MF_00121">
    <property type="entry name" value="GatB"/>
    <property type="match status" value="1"/>
</dbReference>
<dbReference type="Pfam" id="PF02637">
    <property type="entry name" value="GatB_Yqey"/>
    <property type="match status" value="1"/>
</dbReference>
<dbReference type="PANTHER" id="PTHR11659:SF0">
    <property type="entry name" value="GLUTAMYL-TRNA(GLN) AMIDOTRANSFERASE SUBUNIT B, MITOCHONDRIAL"/>
    <property type="match status" value="1"/>
</dbReference>
<dbReference type="InterPro" id="IPR042114">
    <property type="entry name" value="GatB_C_1"/>
</dbReference>
<evidence type="ECO:0000256" key="7">
    <source>
        <dbReference type="ARBA" id="ARBA00022917"/>
    </source>
</evidence>
<dbReference type="SMART" id="SM00845">
    <property type="entry name" value="GatB_Yqey"/>
    <property type="match status" value="1"/>
</dbReference>
<dbReference type="InterPro" id="IPR014746">
    <property type="entry name" value="Gln_synth/guanido_kin_cat_dom"/>
</dbReference>
<dbReference type="EC" id="6.3.5.-" evidence="11"/>
<comment type="catalytic activity">
    <reaction evidence="9 11">
        <text>L-aspartyl-tRNA(Asn) + L-glutamine + ATP + H2O = L-asparaginyl-tRNA(Asn) + L-glutamate + ADP + phosphate + 2 H(+)</text>
        <dbReference type="Rhea" id="RHEA:14513"/>
        <dbReference type="Rhea" id="RHEA-COMP:9674"/>
        <dbReference type="Rhea" id="RHEA-COMP:9677"/>
        <dbReference type="ChEBI" id="CHEBI:15377"/>
        <dbReference type="ChEBI" id="CHEBI:15378"/>
        <dbReference type="ChEBI" id="CHEBI:29985"/>
        <dbReference type="ChEBI" id="CHEBI:30616"/>
        <dbReference type="ChEBI" id="CHEBI:43474"/>
        <dbReference type="ChEBI" id="CHEBI:58359"/>
        <dbReference type="ChEBI" id="CHEBI:78515"/>
        <dbReference type="ChEBI" id="CHEBI:78516"/>
        <dbReference type="ChEBI" id="CHEBI:456216"/>
    </reaction>
</comment>
<keyword evidence="6 11" id="KW-0067">ATP-binding</keyword>
<dbReference type="GO" id="GO:0006412">
    <property type="term" value="P:translation"/>
    <property type="evidence" value="ECO:0007669"/>
    <property type="project" value="UniProtKB-UniRule"/>
</dbReference>
<evidence type="ECO:0000256" key="4">
    <source>
        <dbReference type="ARBA" id="ARBA00022598"/>
    </source>
</evidence>
<keyword evidence="14" id="KW-1185">Reference proteome</keyword>
<accession>A0A5B8IT53</accession>
<dbReference type="InterPro" id="IPR003789">
    <property type="entry name" value="Asn/Gln_tRNA_amidoTrase-B-like"/>
</dbReference>
<dbReference type="PANTHER" id="PTHR11659">
    <property type="entry name" value="GLUTAMYL-TRNA GLN AMIDOTRANSFERASE SUBUNIT B MITOCHONDRIAL AND PROKARYOTIC PET112-RELATED"/>
    <property type="match status" value="1"/>
</dbReference>
<dbReference type="NCBIfam" id="TIGR00133">
    <property type="entry name" value="gatB"/>
    <property type="match status" value="1"/>
</dbReference>
<dbReference type="InterPro" id="IPR017958">
    <property type="entry name" value="Gln-tRNA_amidoTrfase_suB_CS"/>
</dbReference>
<name>A0A5B8IT53_9RHOB</name>
<dbReference type="InterPro" id="IPR017959">
    <property type="entry name" value="Asn/Gln-tRNA_amidoTrfase_suB/E"/>
</dbReference>
<dbReference type="AlphaFoldDB" id="A0A5B8IT53"/>
<sequence>MLDLTYEAPKPKVIAGAKHDWELVIGLEVHAQVASKAKLFSGASTQFGAEPNSNVAFVDAGMPGMLPVINEFCVAQAVRTGLGLKAAINLWSAFDRKNYFYPDLPQGYQISQLYHPIVGEGEVLVDMGPGTARRVRVERIHLEQDAGKSIHDMDPNMSFVDLNRTGVALMEIVSRPDIRGPEEAAAYVGKLRQIMRYLGTCDGNMQNGNLRADVNVSVCRPGDYEKYQETQDFSYLGTRCEIKNMNSMRFIQQAIEYEARRQIAILEDGGSIVQETRLYDPDKGETRSMRSKEEAHDYRYFPDPDLLPLEIEQAWVDAIASTLPELPDEKKARFVNDFGLTEYDASVLTAEAESAAYFEEVASGRDGKLAANWVINELFGRLKKDDKAITDSPVSAAQLGRIIDLISKGDISGKIAKDLFEIVYTEGGDPGAIVEERGMKQVTDTGAIETAVDQVIADNPAQVEKAKQNPKLAGWFVGQVMKATGGKANPKAVNEIVAQKLGL</sequence>
<dbReference type="NCBIfam" id="NF004014">
    <property type="entry name" value="PRK05477.1-4"/>
    <property type="match status" value="1"/>
</dbReference>
<comment type="catalytic activity">
    <reaction evidence="10 11">
        <text>L-glutamyl-tRNA(Gln) + L-glutamine + ATP + H2O = L-glutaminyl-tRNA(Gln) + L-glutamate + ADP + phosphate + H(+)</text>
        <dbReference type="Rhea" id="RHEA:17521"/>
        <dbReference type="Rhea" id="RHEA-COMP:9681"/>
        <dbReference type="Rhea" id="RHEA-COMP:9684"/>
        <dbReference type="ChEBI" id="CHEBI:15377"/>
        <dbReference type="ChEBI" id="CHEBI:15378"/>
        <dbReference type="ChEBI" id="CHEBI:29985"/>
        <dbReference type="ChEBI" id="CHEBI:30616"/>
        <dbReference type="ChEBI" id="CHEBI:43474"/>
        <dbReference type="ChEBI" id="CHEBI:58359"/>
        <dbReference type="ChEBI" id="CHEBI:78520"/>
        <dbReference type="ChEBI" id="CHEBI:78521"/>
        <dbReference type="ChEBI" id="CHEBI:456216"/>
    </reaction>
</comment>
<evidence type="ECO:0000313" key="13">
    <source>
        <dbReference type="EMBL" id="QDY69432.1"/>
    </source>
</evidence>
<evidence type="ECO:0000256" key="2">
    <source>
        <dbReference type="ARBA" id="ARBA00011123"/>
    </source>
</evidence>
<dbReference type="GO" id="GO:0070681">
    <property type="term" value="P:glutaminyl-tRNAGln biosynthesis via transamidation"/>
    <property type="evidence" value="ECO:0007669"/>
    <property type="project" value="TreeGrafter"/>
</dbReference>
<comment type="subunit">
    <text evidence="2 11">Heterotrimer of A, B and C subunits.</text>
</comment>
<feature type="domain" description="Asn/Gln amidotransferase" evidence="12">
    <location>
        <begin position="356"/>
        <end position="501"/>
    </location>
</feature>
<dbReference type="FunFam" id="1.10.10.410:FF:000001">
    <property type="entry name" value="Aspartyl/glutamyl-tRNA(Asn/Gln) amidotransferase subunit B"/>
    <property type="match status" value="1"/>
</dbReference>
<proteinExistence type="inferred from homology"/>
<dbReference type="FunFam" id="1.10.150.380:FF:000001">
    <property type="entry name" value="Aspartyl/glutamyl-tRNA(Asn/Gln) amidotransferase subunit B"/>
    <property type="match status" value="1"/>
</dbReference>
<dbReference type="SUPFAM" id="SSF89095">
    <property type="entry name" value="GatB/YqeY motif"/>
    <property type="match status" value="1"/>
</dbReference>
<keyword evidence="4 11" id="KW-0436">Ligase</keyword>
<comment type="function">
    <text evidence="8 11">Allows the formation of correctly charged Asn-tRNA(Asn) or Gln-tRNA(Gln) through the transamidation of misacylated Asp-tRNA(Asn) or Glu-tRNA(Gln) in organisms which lack either or both of asparaginyl-tRNA or glutaminyl-tRNA synthetases. The reaction takes place in the presence of glutamine and ATP through an activated phospho-Asp-tRNA(Asn) or phospho-Glu-tRNA(Gln).</text>
</comment>
<dbReference type="KEGG" id="lit:FPZ52_07195"/>
<gene>
    <name evidence="11 13" type="primary">gatB</name>
    <name evidence="13" type="ORF">FPZ52_07195</name>
</gene>